<evidence type="ECO:0000313" key="1">
    <source>
        <dbReference type="EMBL" id="KAK0722750.1"/>
    </source>
</evidence>
<gene>
    <name evidence="1" type="ORF">B0T26DRAFT_674420</name>
</gene>
<evidence type="ECO:0000313" key="2">
    <source>
        <dbReference type="Proteomes" id="UP001172101"/>
    </source>
</evidence>
<protein>
    <submittedName>
        <fullName evidence="1">Uncharacterized protein</fullName>
    </submittedName>
</protein>
<dbReference type="Proteomes" id="UP001172101">
    <property type="component" value="Unassembled WGS sequence"/>
</dbReference>
<organism evidence="1 2">
    <name type="scientific">Lasiosphaeria miniovina</name>
    <dbReference type="NCBI Taxonomy" id="1954250"/>
    <lineage>
        <taxon>Eukaryota</taxon>
        <taxon>Fungi</taxon>
        <taxon>Dikarya</taxon>
        <taxon>Ascomycota</taxon>
        <taxon>Pezizomycotina</taxon>
        <taxon>Sordariomycetes</taxon>
        <taxon>Sordariomycetidae</taxon>
        <taxon>Sordariales</taxon>
        <taxon>Lasiosphaeriaceae</taxon>
        <taxon>Lasiosphaeria</taxon>
    </lineage>
</organism>
<proteinExistence type="predicted"/>
<reference evidence="1" key="1">
    <citation type="submission" date="2023-06" db="EMBL/GenBank/DDBJ databases">
        <title>Genome-scale phylogeny and comparative genomics of the fungal order Sordariales.</title>
        <authorList>
            <consortium name="Lawrence Berkeley National Laboratory"/>
            <person name="Hensen N."/>
            <person name="Bonometti L."/>
            <person name="Westerberg I."/>
            <person name="Brannstrom I.O."/>
            <person name="Guillou S."/>
            <person name="Cros-Aarteil S."/>
            <person name="Calhoun S."/>
            <person name="Haridas S."/>
            <person name="Kuo A."/>
            <person name="Mondo S."/>
            <person name="Pangilinan J."/>
            <person name="Riley R."/>
            <person name="LaButti K."/>
            <person name="Andreopoulos B."/>
            <person name="Lipzen A."/>
            <person name="Chen C."/>
            <person name="Yanf M."/>
            <person name="Daum C."/>
            <person name="Ng V."/>
            <person name="Clum A."/>
            <person name="Steindorff A."/>
            <person name="Ohm R."/>
            <person name="Martin F."/>
            <person name="Silar P."/>
            <person name="Natvig D."/>
            <person name="Lalanne C."/>
            <person name="Gautier V."/>
            <person name="Ament-velasquez S.L."/>
            <person name="Kruys A."/>
            <person name="Hutchinson M.I."/>
            <person name="Powell A.J."/>
            <person name="Barry K."/>
            <person name="Miller A.N."/>
            <person name="Grigoriev I.V."/>
            <person name="Debuchy R."/>
            <person name="Gladieux P."/>
            <person name="Thoren M.H."/>
            <person name="Johannesson H."/>
        </authorList>
    </citation>
    <scope>NUCLEOTIDE SEQUENCE</scope>
    <source>
        <strain evidence="1">SMH2392-1A</strain>
    </source>
</reference>
<name>A0AA40E0S0_9PEZI</name>
<dbReference type="EMBL" id="JAUIRO010000003">
    <property type="protein sequence ID" value="KAK0722750.1"/>
    <property type="molecule type" value="Genomic_DNA"/>
</dbReference>
<dbReference type="AlphaFoldDB" id="A0AA40E0S0"/>
<keyword evidence="2" id="KW-1185">Reference proteome</keyword>
<sequence>MDVLLLTLPRELLAIFLPACVPANCTLHNRPTHKKPVCQSAPCEYPELGSKPITYLSHETTWKEAAAAASSTCRLPLPFVADALAGTWLLRCQIHDQRAPHRKLRRGTLGDPAPLRRRGMMRCAETK</sequence>
<comment type="caution">
    <text evidence="1">The sequence shown here is derived from an EMBL/GenBank/DDBJ whole genome shotgun (WGS) entry which is preliminary data.</text>
</comment>
<accession>A0AA40E0S0</accession>
<dbReference type="RefSeq" id="XP_060298674.1">
    <property type="nucleotide sequence ID" value="XM_060439707.1"/>
</dbReference>
<dbReference type="GeneID" id="85322977"/>